<dbReference type="GO" id="GO:0008990">
    <property type="term" value="F:rRNA (guanine-N2-)-methyltransferase activity"/>
    <property type="evidence" value="ECO:0007669"/>
    <property type="project" value="InterPro"/>
</dbReference>
<dbReference type="OrthoDB" id="1653798at2"/>
<dbReference type="AlphaFoldDB" id="E4LAN6"/>
<sequence>MIGITTIPKPIEQNIAQAREIAEKFSIPFFERKESCKKCMEENNLDGLIVCGKELFLKTKDGEYKFHLGMAKLRLLQLKRGNVDRLCKLIPESVSTFLDCTFGQGNDSIVVSGFLGEKSRIISLEKSKALYIIGKYGIKKISETDEYQDVSKRIELKNEDFFTYLKKAESKSIDVVYFDTMFKHPVKSEKNHREAFRKCACYDKLTKEILDESIRVAKKRVIIKERPFSIIFRKYNFSYIDTKKGQSVAYGVIET</sequence>
<proteinExistence type="predicted"/>
<evidence type="ECO:0008006" key="3">
    <source>
        <dbReference type="Google" id="ProtNLM"/>
    </source>
</evidence>
<evidence type="ECO:0000313" key="2">
    <source>
        <dbReference type="Proteomes" id="UP000004594"/>
    </source>
</evidence>
<dbReference type="Proteomes" id="UP000004594">
    <property type="component" value="Unassembled WGS sequence"/>
</dbReference>
<protein>
    <recommendedName>
        <fullName evidence="3">SAM-dependent methyltransferase</fullName>
    </recommendedName>
</protein>
<dbReference type="Gene3D" id="3.40.50.150">
    <property type="entry name" value="Vaccinia Virus protein VP39"/>
    <property type="match status" value="1"/>
</dbReference>
<dbReference type="InterPro" id="IPR007536">
    <property type="entry name" value="16SrRNA_methylTrfase_J"/>
</dbReference>
<gene>
    <name evidence="1" type="ORF">HMPREF9220_0173</name>
</gene>
<dbReference type="SUPFAM" id="SSF53335">
    <property type="entry name" value="S-adenosyl-L-methionine-dependent methyltransferases"/>
    <property type="match status" value="1"/>
</dbReference>
<accession>E4LAN6</accession>
<name>E4LAN6_9FIRM</name>
<organism evidence="1 2">
    <name type="scientific">Dialister micraerophilus UPII 345-E</name>
    <dbReference type="NCBI Taxonomy" id="910314"/>
    <lineage>
        <taxon>Bacteria</taxon>
        <taxon>Bacillati</taxon>
        <taxon>Bacillota</taxon>
        <taxon>Negativicutes</taxon>
        <taxon>Veillonellales</taxon>
        <taxon>Veillonellaceae</taxon>
        <taxon>Dialister</taxon>
    </lineage>
</organism>
<comment type="caution">
    <text evidence="1">The sequence shown here is derived from an EMBL/GenBank/DDBJ whole genome shotgun (WGS) entry which is preliminary data.</text>
</comment>
<dbReference type="Pfam" id="PF04445">
    <property type="entry name" value="SAM_MT"/>
    <property type="match status" value="1"/>
</dbReference>
<dbReference type="EMBL" id="AENT01000030">
    <property type="protein sequence ID" value="EFR42153.1"/>
    <property type="molecule type" value="Genomic_DNA"/>
</dbReference>
<dbReference type="InterPro" id="IPR029063">
    <property type="entry name" value="SAM-dependent_MTases_sf"/>
</dbReference>
<dbReference type="PANTHER" id="PTHR36112">
    <property type="entry name" value="RIBOSOMAL RNA SMALL SUBUNIT METHYLTRANSFERASE J"/>
    <property type="match status" value="1"/>
</dbReference>
<evidence type="ECO:0000313" key="1">
    <source>
        <dbReference type="EMBL" id="EFR42153.1"/>
    </source>
</evidence>
<dbReference type="PANTHER" id="PTHR36112:SF1">
    <property type="entry name" value="RIBOSOMAL RNA SMALL SUBUNIT METHYLTRANSFERASE J"/>
    <property type="match status" value="1"/>
</dbReference>
<dbReference type="eggNOG" id="COG2519">
    <property type="taxonomic scope" value="Bacteria"/>
</dbReference>
<dbReference type="RefSeq" id="WP_007555201.1">
    <property type="nucleotide sequence ID" value="NZ_AENT01000030.1"/>
</dbReference>
<reference evidence="1 2" key="1">
    <citation type="submission" date="2010-11" db="EMBL/GenBank/DDBJ databases">
        <authorList>
            <person name="Durkin A.S."/>
            <person name="Madupu R."/>
            <person name="Torralba M."/>
            <person name="Gillis M."/>
            <person name="Methe B."/>
            <person name="Sutton G."/>
            <person name="Nelson K.E."/>
        </authorList>
    </citation>
    <scope>NUCLEOTIDE SEQUENCE [LARGE SCALE GENOMIC DNA]</scope>
    <source>
        <strain evidence="1 2">UPII 345-E</strain>
    </source>
</reference>